<dbReference type="RefSeq" id="WP_186935091.1">
    <property type="nucleotide sequence ID" value="NZ_JACOPS010000002.1"/>
</dbReference>
<proteinExistence type="predicted"/>
<dbReference type="Pfam" id="PF04245">
    <property type="entry name" value="NA37"/>
    <property type="match status" value="1"/>
</dbReference>
<gene>
    <name evidence="1" type="ORF">H8R91_04725</name>
</gene>
<reference evidence="1 2" key="1">
    <citation type="submission" date="2020-08" db="EMBL/GenBank/DDBJ databases">
        <title>Genome public.</title>
        <authorList>
            <person name="Liu C."/>
            <person name="Sun Q."/>
        </authorList>
    </citation>
    <scope>NUCLEOTIDE SEQUENCE [LARGE SCALE GENOMIC DNA]</scope>
    <source>
        <strain evidence="1 2">NSJ-71</strain>
    </source>
</reference>
<keyword evidence="2" id="KW-1185">Reference proteome</keyword>
<dbReference type="Proteomes" id="UP000636755">
    <property type="component" value="Unassembled WGS sequence"/>
</dbReference>
<evidence type="ECO:0000313" key="1">
    <source>
        <dbReference type="EMBL" id="MBC5727832.1"/>
    </source>
</evidence>
<protein>
    <submittedName>
        <fullName evidence="1">Nucleoid-associated protein</fullName>
    </submittedName>
</protein>
<organism evidence="1 2">
    <name type="scientific">Ruminococcus intestinalis</name>
    <dbReference type="NCBI Taxonomy" id="2763066"/>
    <lineage>
        <taxon>Bacteria</taxon>
        <taxon>Bacillati</taxon>
        <taxon>Bacillota</taxon>
        <taxon>Clostridia</taxon>
        <taxon>Eubacteriales</taxon>
        <taxon>Oscillospiraceae</taxon>
        <taxon>Ruminococcus</taxon>
    </lineage>
</organism>
<sequence>MIIKRAVLHILDFNSGMSVFSQNELDCTDDTVSTFLQKHLEKLHKDSAGKSGTFNADSGFAAALTEYGNKGLEFIDFTSQIANVLYENISLSDKLDAIDFVAADYINDDSDYFAILLITNKSAYTHQVITDENGIHNKIMKHYAILPAPSQKIDSYAIINMKTGEIHFSDKKRQIDGNSVYVLPEILLECSSGVSAKEAVKIVRETANEVAEEYGVNSAVAVSKAKSYIVENCEESDTISTQELAENIFSESPIMQEAFEKKIEEKEIPKDLKIEKASAVRAIKSQKIKTDTGIEITVPVEYFEDDRYIEFINNNDGTISIALKNIGKLINR</sequence>
<evidence type="ECO:0000313" key="2">
    <source>
        <dbReference type="Proteomes" id="UP000636755"/>
    </source>
</evidence>
<accession>A0ABR7HK28</accession>
<dbReference type="EMBL" id="JACOPS010000002">
    <property type="protein sequence ID" value="MBC5727832.1"/>
    <property type="molecule type" value="Genomic_DNA"/>
</dbReference>
<comment type="caution">
    <text evidence="1">The sequence shown here is derived from an EMBL/GenBank/DDBJ whole genome shotgun (WGS) entry which is preliminary data.</text>
</comment>
<dbReference type="InterPro" id="IPR007358">
    <property type="entry name" value="Nucleoid_associated_NdpA"/>
</dbReference>
<name>A0ABR7HK28_9FIRM</name>